<evidence type="ECO:0000256" key="1">
    <source>
        <dbReference type="ARBA" id="ARBA00006739"/>
    </source>
</evidence>
<dbReference type="EMBL" id="JABEPQ010000002">
    <property type="protein sequence ID" value="NNM46348.1"/>
    <property type="molecule type" value="Genomic_DNA"/>
</dbReference>
<sequence length="493" mass="54386">MNRRPRLLILIVAYNAETTLGAVLDRIPNSVLLDLDCEVLVIDDASTDNTFDVGRAYRAGRPMLPLVVLRNATNQGYGGNQKIGYHYASKEGFDFVALVHGDGQYAPEELPRLLEPLLCGEADAVFGSRMMVKGAARRGGMPLYKFVGNKVLSATQNFLAGVELSEWHSGYRLYRVSTLENVRLASNANDFSFDSQIILQLIASDARIRELSIPTFYGDEICRVNGMKYAGQVFREGVRHLFHRWGLLQQHWLRPVRPSAPHYAVKIGYDSSHTQALSRIPAGTSVMDLGSGDGAFASMLAGRGLNVTAVDIAPPVVLDPQVATIRADLNQPLDLPLDDVDCITLLDVLGHLDSPESFAEELRHGLGATPRLVIVTTANVAFVVTRLMLLMGQFNYSDYGVLDRQHNRLFTFRTLRSLLEHAGYDVLEVKGIPAPFPRALRTRWLANLLLTVNRALIGVAPRLFSFQVMVVARSRPHLDELLAIARSSADVAA</sequence>
<dbReference type="SUPFAM" id="SSF53335">
    <property type="entry name" value="S-adenosyl-L-methionine-dependent methyltransferases"/>
    <property type="match status" value="1"/>
</dbReference>
<dbReference type="Gene3D" id="3.40.50.150">
    <property type="entry name" value="Vaccinia Virus protein VP39"/>
    <property type="match status" value="1"/>
</dbReference>
<evidence type="ECO:0000313" key="4">
    <source>
        <dbReference type="Proteomes" id="UP000588586"/>
    </source>
</evidence>
<dbReference type="AlphaFoldDB" id="A0A849HFZ8"/>
<reference evidence="3 4" key="1">
    <citation type="submission" date="2020-04" db="EMBL/GenBank/DDBJ databases">
        <title>Knoellia sp. isolate from air conditioner.</title>
        <authorList>
            <person name="Chea S."/>
            <person name="Kim D.-U."/>
        </authorList>
    </citation>
    <scope>NUCLEOTIDE SEQUENCE [LARGE SCALE GENOMIC DNA]</scope>
    <source>
        <strain evidence="3 4">DB2414S</strain>
    </source>
</reference>
<organism evidence="3 4">
    <name type="scientific">Knoellia koreensis</name>
    <dbReference type="NCBI Taxonomy" id="2730921"/>
    <lineage>
        <taxon>Bacteria</taxon>
        <taxon>Bacillati</taxon>
        <taxon>Actinomycetota</taxon>
        <taxon>Actinomycetes</taxon>
        <taxon>Micrococcales</taxon>
        <taxon>Intrasporangiaceae</taxon>
        <taxon>Knoellia</taxon>
    </lineage>
</organism>
<gene>
    <name evidence="3" type="ORF">HJG52_10055</name>
</gene>
<evidence type="ECO:0000259" key="2">
    <source>
        <dbReference type="Pfam" id="PF00535"/>
    </source>
</evidence>
<dbReference type="InterPro" id="IPR050256">
    <property type="entry name" value="Glycosyltransferase_2"/>
</dbReference>
<keyword evidence="4" id="KW-1185">Reference proteome</keyword>
<dbReference type="RefSeq" id="WP_171243460.1">
    <property type="nucleotide sequence ID" value="NZ_JABEPQ010000002.1"/>
</dbReference>
<comment type="caution">
    <text evidence="3">The sequence shown here is derived from an EMBL/GenBank/DDBJ whole genome shotgun (WGS) entry which is preliminary data.</text>
</comment>
<feature type="domain" description="Glycosyltransferase 2-like" evidence="2">
    <location>
        <begin position="9"/>
        <end position="181"/>
    </location>
</feature>
<keyword evidence="3" id="KW-0808">Transferase</keyword>
<dbReference type="CDD" id="cd02440">
    <property type="entry name" value="AdoMet_MTases"/>
    <property type="match status" value="1"/>
</dbReference>
<protein>
    <submittedName>
        <fullName evidence="3">Glycosyltransferase</fullName>
    </submittedName>
</protein>
<dbReference type="SUPFAM" id="SSF53448">
    <property type="entry name" value="Nucleotide-diphospho-sugar transferases"/>
    <property type="match status" value="1"/>
</dbReference>
<dbReference type="InterPro" id="IPR029044">
    <property type="entry name" value="Nucleotide-diphossugar_trans"/>
</dbReference>
<proteinExistence type="inferred from homology"/>
<evidence type="ECO:0000313" key="3">
    <source>
        <dbReference type="EMBL" id="NNM46348.1"/>
    </source>
</evidence>
<dbReference type="InterPro" id="IPR029063">
    <property type="entry name" value="SAM-dependent_MTases_sf"/>
</dbReference>
<dbReference type="GO" id="GO:0016740">
    <property type="term" value="F:transferase activity"/>
    <property type="evidence" value="ECO:0007669"/>
    <property type="project" value="UniProtKB-KW"/>
</dbReference>
<comment type="similarity">
    <text evidence="1">Belongs to the glycosyltransferase 2 family.</text>
</comment>
<dbReference type="CDD" id="cd04179">
    <property type="entry name" value="DPM_DPG-synthase_like"/>
    <property type="match status" value="1"/>
</dbReference>
<dbReference type="Pfam" id="PF13489">
    <property type="entry name" value="Methyltransf_23"/>
    <property type="match status" value="1"/>
</dbReference>
<accession>A0A849HFZ8</accession>
<dbReference type="Proteomes" id="UP000588586">
    <property type="component" value="Unassembled WGS sequence"/>
</dbReference>
<dbReference type="PANTHER" id="PTHR48090">
    <property type="entry name" value="UNDECAPRENYL-PHOSPHATE 4-DEOXY-4-FORMAMIDO-L-ARABINOSE TRANSFERASE-RELATED"/>
    <property type="match status" value="1"/>
</dbReference>
<dbReference type="Gene3D" id="3.90.550.10">
    <property type="entry name" value="Spore Coat Polysaccharide Biosynthesis Protein SpsA, Chain A"/>
    <property type="match status" value="1"/>
</dbReference>
<dbReference type="PANTHER" id="PTHR48090:SF7">
    <property type="entry name" value="RFBJ PROTEIN"/>
    <property type="match status" value="1"/>
</dbReference>
<name>A0A849HFZ8_9MICO</name>
<dbReference type="Pfam" id="PF00535">
    <property type="entry name" value="Glycos_transf_2"/>
    <property type="match status" value="1"/>
</dbReference>
<dbReference type="InterPro" id="IPR001173">
    <property type="entry name" value="Glyco_trans_2-like"/>
</dbReference>